<comment type="caution">
    <text evidence="2">The sequence shown here is derived from an EMBL/GenBank/DDBJ whole genome shotgun (WGS) entry which is preliminary data.</text>
</comment>
<dbReference type="RefSeq" id="WP_261501610.1">
    <property type="nucleotide sequence ID" value="NZ_JAODYH010000008.1"/>
</dbReference>
<feature type="chain" id="PRO_5045288002" evidence="1">
    <location>
        <begin position="23"/>
        <end position="99"/>
    </location>
</feature>
<name>A0ABT2PT00_9BURK</name>
<keyword evidence="3" id="KW-1185">Reference proteome</keyword>
<organism evidence="2 3">
    <name type="scientific">Acidovorax bellezanensis</name>
    <dbReference type="NCBI Taxonomy" id="2976702"/>
    <lineage>
        <taxon>Bacteria</taxon>
        <taxon>Pseudomonadati</taxon>
        <taxon>Pseudomonadota</taxon>
        <taxon>Betaproteobacteria</taxon>
        <taxon>Burkholderiales</taxon>
        <taxon>Comamonadaceae</taxon>
        <taxon>Acidovorax</taxon>
    </lineage>
</organism>
<keyword evidence="1" id="KW-0732">Signal</keyword>
<sequence length="99" mass="10515">MRLARLLPVWGLAGWACTAAWAQTSVSSAADAPARPVAAWLDPAAPSRPLQHLSLPRSGTVIDAPQDWRAAHAAVAEFPRGHADVVRWEAAQPAHKGQP</sequence>
<protein>
    <submittedName>
        <fullName evidence="2">Uncharacterized protein</fullName>
    </submittedName>
</protein>
<evidence type="ECO:0000313" key="2">
    <source>
        <dbReference type="EMBL" id="MCT9812362.1"/>
    </source>
</evidence>
<accession>A0ABT2PT00</accession>
<evidence type="ECO:0000256" key="1">
    <source>
        <dbReference type="SAM" id="SignalP"/>
    </source>
</evidence>
<proteinExistence type="predicted"/>
<evidence type="ECO:0000313" key="3">
    <source>
        <dbReference type="Proteomes" id="UP001525968"/>
    </source>
</evidence>
<gene>
    <name evidence="2" type="ORF">N0K08_17100</name>
</gene>
<reference evidence="2 3" key="1">
    <citation type="submission" date="2022-09" db="EMBL/GenBank/DDBJ databases">
        <title>Draft genome of isolate Be4.</title>
        <authorList>
            <person name="Sanchez-Castro I."/>
            <person name="Martinez-Rodriguez P."/>
            <person name="Descostes M."/>
            <person name="Merroun M."/>
        </authorList>
    </citation>
    <scope>NUCLEOTIDE SEQUENCE [LARGE SCALE GENOMIC DNA]</scope>
    <source>
        <strain evidence="2 3">Be4</strain>
    </source>
</reference>
<dbReference type="Proteomes" id="UP001525968">
    <property type="component" value="Unassembled WGS sequence"/>
</dbReference>
<feature type="signal peptide" evidence="1">
    <location>
        <begin position="1"/>
        <end position="22"/>
    </location>
</feature>
<dbReference type="EMBL" id="JAODYH010000008">
    <property type="protein sequence ID" value="MCT9812362.1"/>
    <property type="molecule type" value="Genomic_DNA"/>
</dbReference>